<dbReference type="GO" id="GO:0004175">
    <property type="term" value="F:endopeptidase activity"/>
    <property type="evidence" value="ECO:0007669"/>
    <property type="project" value="TreeGrafter"/>
</dbReference>
<dbReference type="InterPro" id="IPR055210">
    <property type="entry name" value="CtpA/B_N"/>
</dbReference>
<comment type="caution">
    <text evidence="7">The sequence shown here is derived from an EMBL/GenBank/DDBJ whole genome shotgun (WGS) entry which is preliminary data.</text>
</comment>
<dbReference type="InterPro" id="IPR004447">
    <property type="entry name" value="Peptidase_S41A"/>
</dbReference>
<keyword evidence="2 5" id="KW-0645">Protease</keyword>
<dbReference type="SMART" id="SM00228">
    <property type="entry name" value="PDZ"/>
    <property type="match status" value="1"/>
</dbReference>
<gene>
    <name evidence="7" type="ORF">COY37_11010</name>
</gene>
<dbReference type="InterPro" id="IPR036034">
    <property type="entry name" value="PDZ_sf"/>
</dbReference>
<dbReference type="Gene3D" id="3.90.226.10">
    <property type="entry name" value="2-enoyl-CoA Hydratase, Chain A, domain 1"/>
    <property type="match status" value="1"/>
</dbReference>
<dbReference type="GO" id="GO:0007165">
    <property type="term" value="P:signal transduction"/>
    <property type="evidence" value="ECO:0007669"/>
    <property type="project" value="TreeGrafter"/>
</dbReference>
<dbReference type="RefSeq" id="WP_286677550.1">
    <property type="nucleotide sequence ID" value="NZ_MNXI01000013.1"/>
</dbReference>
<evidence type="ECO:0000256" key="2">
    <source>
        <dbReference type="ARBA" id="ARBA00022670"/>
    </source>
</evidence>
<dbReference type="EMBL" id="PFNG01000256">
    <property type="protein sequence ID" value="PIZ35043.1"/>
    <property type="molecule type" value="Genomic_DNA"/>
</dbReference>
<accession>A0A2M7T550</accession>
<proteinExistence type="inferred from homology"/>
<reference evidence="8" key="1">
    <citation type="submission" date="2017-09" db="EMBL/GenBank/DDBJ databases">
        <title>Depth-based differentiation of microbial function through sediment-hosted aquifers and enrichment of novel symbionts in the deep terrestrial subsurface.</title>
        <authorList>
            <person name="Probst A.J."/>
            <person name="Ladd B."/>
            <person name="Jarett J.K."/>
            <person name="Geller-Mcgrath D.E."/>
            <person name="Sieber C.M.K."/>
            <person name="Emerson J.B."/>
            <person name="Anantharaman K."/>
            <person name="Thomas B.C."/>
            <person name="Malmstrom R."/>
            <person name="Stieglmeier M."/>
            <person name="Klingl A."/>
            <person name="Woyke T."/>
            <person name="Ryan C.M."/>
            <person name="Banfield J.F."/>
        </authorList>
    </citation>
    <scope>NUCLEOTIDE SEQUENCE [LARGE SCALE GENOMIC DNA]</scope>
</reference>
<evidence type="ECO:0000256" key="5">
    <source>
        <dbReference type="RuleBase" id="RU004404"/>
    </source>
</evidence>
<dbReference type="SUPFAM" id="SSF52096">
    <property type="entry name" value="ClpP/crotonase"/>
    <property type="match status" value="1"/>
</dbReference>
<dbReference type="CDD" id="cd07560">
    <property type="entry name" value="Peptidase_S41_CPP"/>
    <property type="match status" value="1"/>
</dbReference>
<dbReference type="InterPro" id="IPR029045">
    <property type="entry name" value="ClpP/crotonase-like_dom_sf"/>
</dbReference>
<feature type="domain" description="PDZ" evidence="6">
    <location>
        <begin position="95"/>
        <end position="178"/>
    </location>
</feature>
<dbReference type="FunFam" id="2.30.42.10:FF:000063">
    <property type="entry name" value="Peptidase, S41 family"/>
    <property type="match status" value="1"/>
</dbReference>
<evidence type="ECO:0000256" key="4">
    <source>
        <dbReference type="ARBA" id="ARBA00022825"/>
    </source>
</evidence>
<dbReference type="Pfam" id="PF22694">
    <property type="entry name" value="CtpB_N-like"/>
    <property type="match status" value="1"/>
</dbReference>
<organism evidence="7 8">
    <name type="scientific">Candidatus Aquicultor secundus</name>
    <dbReference type="NCBI Taxonomy" id="1973895"/>
    <lineage>
        <taxon>Bacteria</taxon>
        <taxon>Bacillati</taxon>
        <taxon>Actinomycetota</taxon>
        <taxon>Candidatus Aquicultoria</taxon>
        <taxon>Candidatus Aquicultorales</taxon>
        <taxon>Candidatus Aquicultoraceae</taxon>
        <taxon>Candidatus Aquicultor</taxon>
    </lineage>
</organism>
<evidence type="ECO:0000256" key="1">
    <source>
        <dbReference type="ARBA" id="ARBA00009179"/>
    </source>
</evidence>
<dbReference type="Pfam" id="PF03572">
    <property type="entry name" value="Peptidase_S41"/>
    <property type="match status" value="1"/>
</dbReference>
<protein>
    <recommendedName>
        <fullName evidence="6">PDZ domain-containing protein</fullName>
    </recommendedName>
</protein>
<dbReference type="Pfam" id="PF17820">
    <property type="entry name" value="PDZ_6"/>
    <property type="match status" value="1"/>
</dbReference>
<dbReference type="SUPFAM" id="SSF50156">
    <property type="entry name" value="PDZ domain-like"/>
    <property type="match status" value="1"/>
</dbReference>
<name>A0A2M7T550_9ACTN</name>
<dbReference type="InterPro" id="IPR041489">
    <property type="entry name" value="PDZ_6"/>
</dbReference>
<dbReference type="Gene3D" id="2.30.42.10">
    <property type="match status" value="1"/>
</dbReference>
<dbReference type="GO" id="GO:0006508">
    <property type="term" value="P:proteolysis"/>
    <property type="evidence" value="ECO:0007669"/>
    <property type="project" value="UniProtKB-KW"/>
</dbReference>
<dbReference type="CDD" id="cd06782">
    <property type="entry name" value="cpPDZ_CPP-like"/>
    <property type="match status" value="1"/>
</dbReference>
<dbReference type="Gene3D" id="3.30.750.44">
    <property type="match status" value="1"/>
</dbReference>
<dbReference type="PANTHER" id="PTHR32060:SF30">
    <property type="entry name" value="CARBOXY-TERMINAL PROCESSING PROTEASE CTPA"/>
    <property type="match status" value="1"/>
</dbReference>
<dbReference type="InterPro" id="IPR005151">
    <property type="entry name" value="Tail-specific_protease"/>
</dbReference>
<dbReference type="GO" id="GO:0030288">
    <property type="term" value="C:outer membrane-bounded periplasmic space"/>
    <property type="evidence" value="ECO:0007669"/>
    <property type="project" value="TreeGrafter"/>
</dbReference>
<sequence length="400" mass="43574">MDRKILVVAGLVLLVLVVFSAFTGGMFLGKVLEQQRAEKYAQELPSAQKVQEVLQIIDHAYVEPVSDRKLINGAVEGMLKALDDPYTHYLDAKHTSAFEEEMSGHFDGVGLMLSEDKSRNGLVVAPMEGAPAEKAGVKLNDVIVKIGKQSTKDMGSDKAVKLIRGKRGTQVTLTMRREGAKDLLVFKLTREQITIPNVVEKKLNGNIGYIRLYQFNESTTADIKKHYNSLKSQGVKGLILDLRHNPGGILTEAVSTASLWIPSGPVVKIQNRNGDIDSKNAEGGADAKMPIVVLINKGSASASEILSGALQDYGRAVIVGETSFGKACVQTVIKLEDGSTILLTTDKYLTPKGRMIQKKGIKPDVVVKFDHKNPKDNQLQKAIEVMNDVISGKRKLKLAS</sequence>
<evidence type="ECO:0000313" key="8">
    <source>
        <dbReference type="Proteomes" id="UP000230956"/>
    </source>
</evidence>
<dbReference type="GO" id="GO:0008236">
    <property type="term" value="F:serine-type peptidase activity"/>
    <property type="evidence" value="ECO:0007669"/>
    <property type="project" value="UniProtKB-KW"/>
</dbReference>
<dbReference type="PANTHER" id="PTHR32060">
    <property type="entry name" value="TAIL-SPECIFIC PROTEASE"/>
    <property type="match status" value="1"/>
</dbReference>
<dbReference type="InterPro" id="IPR001478">
    <property type="entry name" value="PDZ"/>
</dbReference>
<evidence type="ECO:0000259" key="6">
    <source>
        <dbReference type="PROSITE" id="PS50106"/>
    </source>
</evidence>
<keyword evidence="3 5" id="KW-0378">Hydrolase</keyword>
<dbReference type="SMART" id="SM00245">
    <property type="entry name" value="TSPc"/>
    <property type="match status" value="1"/>
</dbReference>
<dbReference type="Proteomes" id="UP000230956">
    <property type="component" value="Unassembled WGS sequence"/>
</dbReference>
<dbReference type="AlphaFoldDB" id="A0A2M7T550"/>
<dbReference type="NCBIfam" id="TIGR00225">
    <property type="entry name" value="prc"/>
    <property type="match status" value="1"/>
</dbReference>
<evidence type="ECO:0000313" key="7">
    <source>
        <dbReference type="EMBL" id="PIZ35043.1"/>
    </source>
</evidence>
<evidence type="ECO:0000256" key="3">
    <source>
        <dbReference type="ARBA" id="ARBA00022801"/>
    </source>
</evidence>
<comment type="similarity">
    <text evidence="1 5">Belongs to the peptidase S41A family.</text>
</comment>
<dbReference type="PROSITE" id="PS50106">
    <property type="entry name" value="PDZ"/>
    <property type="match status" value="1"/>
</dbReference>
<keyword evidence="4 5" id="KW-0720">Serine protease</keyword>